<protein>
    <submittedName>
        <fullName evidence="2">Uncharacterized protein</fullName>
    </submittedName>
</protein>
<organism evidence="2 3">
    <name type="scientific">Actinomadura yumaensis</name>
    <dbReference type="NCBI Taxonomy" id="111807"/>
    <lineage>
        <taxon>Bacteria</taxon>
        <taxon>Bacillati</taxon>
        <taxon>Actinomycetota</taxon>
        <taxon>Actinomycetes</taxon>
        <taxon>Streptosporangiales</taxon>
        <taxon>Thermomonosporaceae</taxon>
        <taxon>Actinomadura</taxon>
    </lineage>
</organism>
<gene>
    <name evidence="2" type="ORF">ACFQKB_26740</name>
</gene>
<keyword evidence="3" id="KW-1185">Reference proteome</keyword>
<feature type="region of interest" description="Disordered" evidence="1">
    <location>
        <begin position="44"/>
        <end position="101"/>
    </location>
</feature>
<proteinExistence type="predicted"/>
<dbReference type="EMBL" id="JBHSXS010000019">
    <property type="protein sequence ID" value="MFC6883383.1"/>
    <property type="molecule type" value="Genomic_DNA"/>
</dbReference>
<comment type="caution">
    <text evidence="2">The sequence shown here is derived from an EMBL/GenBank/DDBJ whole genome shotgun (WGS) entry which is preliminary data.</text>
</comment>
<accession>A0ABW2CNK5</accession>
<evidence type="ECO:0000256" key="1">
    <source>
        <dbReference type="SAM" id="MobiDB-lite"/>
    </source>
</evidence>
<evidence type="ECO:0000313" key="3">
    <source>
        <dbReference type="Proteomes" id="UP001596380"/>
    </source>
</evidence>
<name>A0ABW2CNK5_9ACTN</name>
<dbReference type="RefSeq" id="WP_378050195.1">
    <property type="nucleotide sequence ID" value="NZ_JBHSXE010000002.1"/>
</dbReference>
<evidence type="ECO:0000313" key="2">
    <source>
        <dbReference type="EMBL" id="MFC6883383.1"/>
    </source>
</evidence>
<sequence>MLLCETVFTIVCFICPETAERRYRGRELQARAVADLRDAGWRVTKHPLCPQHAPPGAQPAPRRPRRKPPPSRGRASLRVQPSGRSRWSTVEASSHRDDPGTQRAALARILARLGVQPGAREALITVLLDGGTFVFEGDTYRLHRY</sequence>
<dbReference type="Proteomes" id="UP001596380">
    <property type="component" value="Unassembled WGS sequence"/>
</dbReference>
<feature type="compositionally biased region" description="Polar residues" evidence="1">
    <location>
        <begin position="82"/>
        <end position="92"/>
    </location>
</feature>
<reference evidence="3" key="1">
    <citation type="journal article" date="2019" name="Int. J. Syst. Evol. Microbiol.">
        <title>The Global Catalogue of Microorganisms (GCM) 10K type strain sequencing project: providing services to taxonomists for standard genome sequencing and annotation.</title>
        <authorList>
            <consortium name="The Broad Institute Genomics Platform"/>
            <consortium name="The Broad Institute Genome Sequencing Center for Infectious Disease"/>
            <person name="Wu L."/>
            <person name="Ma J."/>
        </authorList>
    </citation>
    <scope>NUCLEOTIDE SEQUENCE [LARGE SCALE GENOMIC DNA]</scope>
    <source>
        <strain evidence="3">JCM 3369</strain>
    </source>
</reference>